<name>A0A9X9LGR7_GULGU</name>
<evidence type="ECO:0000313" key="2">
    <source>
        <dbReference type="EMBL" id="VCW67722.1"/>
    </source>
</evidence>
<feature type="non-terminal residue" evidence="2">
    <location>
        <position position="98"/>
    </location>
</feature>
<organism evidence="2 3">
    <name type="scientific">Gulo gulo</name>
    <name type="common">Wolverine</name>
    <name type="synonym">Gluton</name>
    <dbReference type="NCBI Taxonomy" id="48420"/>
    <lineage>
        <taxon>Eukaryota</taxon>
        <taxon>Metazoa</taxon>
        <taxon>Chordata</taxon>
        <taxon>Craniata</taxon>
        <taxon>Vertebrata</taxon>
        <taxon>Euteleostomi</taxon>
        <taxon>Mammalia</taxon>
        <taxon>Eutheria</taxon>
        <taxon>Laurasiatheria</taxon>
        <taxon>Carnivora</taxon>
        <taxon>Caniformia</taxon>
        <taxon>Musteloidea</taxon>
        <taxon>Mustelidae</taxon>
        <taxon>Guloninae</taxon>
        <taxon>Gulo</taxon>
    </lineage>
</organism>
<evidence type="ECO:0000256" key="1">
    <source>
        <dbReference type="SAM" id="MobiDB-lite"/>
    </source>
</evidence>
<keyword evidence="3" id="KW-1185">Reference proteome</keyword>
<reference evidence="2 3" key="1">
    <citation type="submission" date="2018-10" db="EMBL/GenBank/DDBJ databases">
        <authorList>
            <person name="Ekblom R."/>
            <person name="Jareborg N."/>
        </authorList>
    </citation>
    <scope>NUCLEOTIDE SEQUENCE [LARGE SCALE GENOMIC DNA]</scope>
    <source>
        <tissue evidence="2">Muscle</tissue>
    </source>
</reference>
<proteinExistence type="predicted"/>
<protein>
    <submittedName>
        <fullName evidence="2">Uncharacterized protein</fullName>
    </submittedName>
</protein>
<gene>
    <name evidence="2" type="ORF">BN2614_LOCUS1</name>
</gene>
<evidence type="ECO:0000313" key="3">
    <source>
        <dbReference type="Proteomes" id="UP000269945"/>
    </source>
</evidence>
<comment type="caution">
    <text evidence="2">The sequence shown here is derived from an EMBL/GenBank/DDBJ whole genome shotgun (WGS) entry which is preliminary data.</text>
</comment>
<dbReference type="EMBL" id="CYRY02003047">
    <property type="protein sequence ID" value="VCW67722.1"/>
    <property type="molecule type" value="Genomic_DNA"/>
</dbReference>
<accession>A0A9X9LGR7</accession>
<feature type="non-terminal residue" evidence="2">
    <location>
        <position position="1"/>
    </location>
</feature>
<dbReference type="AlphaFoldDB" id="A0A9X9LGR7"/>
<dbReference type="Proteomes" id="UP000269945">
    <property type="component" value="Unassembled WGS sequence"/>
</dbReference>
<feature type="region of interest" description="Disordered" evidence="1">
    <location>
        <begin position="1"/>
        <end position="29"/>
    </location>
</feature>
<sequence>EAGAGFCRRPAPQTALPTQPGPENETRRPEDPRWWLFLVTLCLKWGRGGVPPPPLRANTMRTAVGFPALCLLLNLHAAGCFSRNNDQFLAIHQKKSGK</sequence>